<dbReference type="AlphaFoldDB" id="A0A813H127"/>
<dbReference type="Gene3D" id="2.160.20.10">
    <property type="entry name" value="Single-stranded right-handed beta-helix, Pectin lyase-like"/>
    <property type="match status" value="1"/>
</dbReference>
<sequence>MHFALLLPAALAVGHSSALSITLTPEPNPPDFGPNVFLLNPGTEPTDVDKRLEQIYETNRDWSFYSQFGEHRTAVLLMPGSHNLDINLPYYFSVIGLGRNPGATVVMPGVWNVGLRVDEQQNWMACNTFWRSIENLRMAMDNVDWFVSQGAPLRSVIIDGNLTLSGPAPDWSSGGCIANSKIQGNISMGTQQQWYTRSTAMYPYPWSAGAGSYVCVGCQTIDGQPYANSYNWDADRAQSSHTGLSYTDAPEVFAEKPFIFVEGGKYYLRIPGVTNSRWGPDWESGSTVSFDRVYVARSDTATATAINEKIAAGVHVVFSPGVYILDRPIVVNHAGIVLLGLGYATLVPSFAGGALVEVGNVDGVRLAGLMLQAGPTTLATEALLRWGSEGSTYAGQPGNPGFIYDLVARAGGPDFSAVGTKYFVQINNGWVIGDNLWLWSADHCSRNAQARCIPQRYVDTALEVNGEHVQMFGLSAEHTNKDIVVWNGEKGSTMFYQAEFRYTMGLKSDPGSWTNVSRSAGYRVNAFDHKAVGFGVYAVVAPLADTSVMEPIRQDGGMLGIVVKHPATYTFGMKDINCKNWNSSWPVESKISCKAWSDSSGTCLDLEVG</sequence>
<proteinExistence type="predicted"/>
<dbReference type="InterPro" id="IPR012334">
    <property type="entry name" value="Pectin_lyas_fold"/>
</dbReference>
<evidence type="ECO:0000256" key="1">
    <source>
        <dbReference type="SAM" id="SignalP"/>
    </source>
</evidence>
<dbReference type="InterPro" id="IPR059186">
    <property type="entry name" value="SACTE_4363"/>
</dbReference>
<dbReference type="OMA" id="KYDVQWN"/>
<accession>A0A813H127</accession>
<gene>
    <name evidence="2" type="ORF">PGLA1383_LOCUS47536</name>
</gene>
<reference evidence="2" key="1">
    <citation type="submission" date="2021-02" db="EMBL/GenBank/DDBJ databases">
        <authorList>
            <person name="Dougan E. K."/>
            <person name="Rhodes N."/>
            <person name="Thang M."/>
            <person name="Chan C."/>
        </authorList>
    </citation>
    <scope>NUCLEOTIDE SEQUENCE</scope>
</reference>
<dbReference type="EMBL" id="CAJNNV010030126">
    <property type="protein sequence ID" value="CAE8631431.1"/>
    <property type="molecule type" value="Genomic_DNA"/>
</dbReference>
<organism evidence="2 3">
    <name type="scientific">Polarella glacialis</name>
    <name type="common">Dinoflagellate</name>
    <dbReference type="NCBI Taxonomy" id="89957"/>
    <lineage>
        <taxon>Eukaryota</taxon>
        <taxon>Sar</taxon>
        <taxon>Alveolata</taxon>
        <taxon>Dinophyceae</taxon>
        <taxon>Suessiales</taxon>
        <taxon>Suessiaceae</taxon>
        <taxon>Polarella</taxon>
    </lineage>
</organism>
<keyword evidence="3" id="KW-1185">Reference proteome</keyword>
<name>A0A813H127_POLGL</name>
<evidence type="ECO:0000313" key="3">
    <source>
        <dbReference type="Proteomes" id="UP000654075"/>
    </source>
</evidence>
<comment type="caution">
    <text evidence="2">The sequence shown here is derived from an EMBL/GenBank/DDBJ whole genome shotgun (WGS) entry which is preliminary data.</text>
</comment>
<feature type="signal peptide" evidence="1">
    <location>
        <begin position="1"/>
        <end position="18"/>
    </location>
</feature>
<feature type="chain" id="PRO_5032543985" evidence="1">
    <location>
        <begin position="19"/>
        <end position="609"/>
    </location>
</feature>
<evidence type="ECO:0000313" key="2">
    <source>
        <dbReference type="EMBL" id="CAE8631431.1"/>
    </source>
</evidence>
<keyword evidence="1" id="KW-0732">Signal</keyword>
<protein>
    <submittedName>
        <fullName evidence="2">Uncharacterized protein</fullName>
    </submittedName>
</protein>
<dbReference type="OrthoDB" id="5959761at2759"/>
<dbReference type="CDD" id="cd23669">
    <property type="entry name" value="GH55_SacteLam55A-like"/>
    <property type="match status" value="1"/>
</dbReference>
<dbReference type="Proteomes" id="UP000654075">
    <property type="component" value="Unassembled WGS sequence"/>
</dbReference>